<dbReference type="RefSeq" id="WP_015857135.1">
    <property type="nucleotide sequence ID" value="NC_012808.1"/>
</dbReference>
<protein>
    <submittedName>
        <fullName evidence="1">Uncharacterized protein</fullName>
    </submittedName>
</protein>
<name>C5B0N4_METEA</name>
<dbReference type="eggNOG" id="ENOG5031IGD">
    <property type="taxonomic scope" value="Bacteria"/>
</dbReference>
<sequence>MAYAETTKVPVAQTRAEIEKLLKAAKAERVITIDDPLEATVMCMLAGRLIKILVPIAGNANDQVRRARWRALLLTIKAKREAVESGIETVEQAFLSHVVLPDGRTMGEWAEPALQLAYERGQMPNDPLRLPAPRKDDRHGE</sequence>
<organism evidence="1 2">
    <name type="scientific">Methylorubrum extorquens (strain ATCC 14718 / DSM 1338 / JCM 2805 / NCIMB 9133 / AM1)</name>
    <name type="common">Methylobacterium extorquens</name>
    <dbReference type="NCBI Taxonomy" id="272630"/>
    <lineage>
        <taxon>Bacteria</taxon>
        <taxon>Pseudomonadati</taxon>
        <taxon>Pseudomonadota</taxon>
        <taxon>Alphaproteobacteria</taxon>
        <taxon>Hyphomicrobiales</taxon>
        <taxon>Methylobacteriaceae</taxon>
        <taxon>Methylorubrum</taxon>
    </lineage>
</organism>
<reference evidence="1 2" key="1">
    <citation type="journal article" date="2009" name="PLoS ONE">
        <title>Methylobacterium genome sequences: a reference blueprint to investigate microbial metabolism of C1 compounds from natural and industrial sources.</title>
        <authorList>
            <person name="Vuilleumier S."/>
            <person name="Chistoserdova L."/>
            <person name="Lee M.-C."/>
            <person name="Bringel F."/>
            <person name="Lajus A."/>
            <person name="Zhou Y."/>
            <person name="Gourion B."/>
            <person name="Barbe V."/>
            <person name="Chang J."/>
            <person name="Cruveiller S."/>
            <person name="Dossat C."/>
            <person name="Gillett W."/>
            <person name="Gruffaz C."/>
            <person name="Haugen E."/>
            <person name="Hourcade E."/>
            <person name="Levy R."/>
            <person name="Mangenot S."/>
            <person name="Muller E."/>
            <person name="Nadalig T."/>
            <person name="Pagni M."/>
            <person name="Penny C."/>
            <person name="Peyraud R."/>
            <person name="Robinson D.G."/>
            <person name="Roche D."/>
            <person name="Rouy Z."/>
            <person name="Saenampechek C."/>
            <person name="Salvignol G."/>
            <person name="Vallenet D."/>
            <person name="Wu Z."/>
            <person name="Marx C.J."/>
            <person name="Vorholt J.A."/>
            <person name="Olson M.V."/>
            <person name="Kaul R."/>
            <person name="Weissenbach J."/>
            <person name="Medigue C."/>
            <person name="Lidstrom M.E."/>
        </authorList>
    </citation>
    <scope>NUCLEOTIDE SEQUENCE [LARGE SCALE GENOMIC DNA]</scope>
    <source>
        <strain evidence="2">ATCC 14718 / DSM 1338 / JCM 2805 / NCIMB 9133 / AM1</strain>
    </source>
</reference>
<proteinExistence type="predicted"/>
<gene>
    <name evidence="1" type="ordered locus">MexAM1_META1p3938</name>
</gene>
<keyword evidence="2" id="KW-1185">Reference proteome</keyword>
<dbReference type="KEGG" id="mea:Mex_1p3938"/>
<dbReference type="STRING" id="272630.MexAM1_META1p3938"/>
<dbReference type="Proteomes" id="UP000009081">
    <property type="component" value="Chromosome"/>
</dbReference>
<dbReference type="HOGENOM" id="CLU_142114_0_0_5"/>
<dbReference type="AlphaFoldDB" id="C5B0N4"/>
<evidence type="ECO:0000313" key="1">
    <source>
        <dbReference type="EMBL" id="ACS41621.1"/>
    </source>
</evidence>
<dbReference type="EMBL" id="CP001510">
    <property type="protein sequence ID" value="ACS41621.1"/>
    <property type="molecule type" value="Genomic_DNA"/>
</dbReference>
<accession>C5B0N4</accession>
<dbReference type="OrthoDB" id="7565870at2"/>
<evidence type="ECO:0000313" key="2">
    <source>
        <dbReference type="Proteomes" id="UP000009081"/>
    </source>
</evidence>